<dbReference type="GO" id="GO:0006396">
    <property type="term" value="P:RNA processing"/>
    <property type="evidence" value="ECO:0007669"/>
    <property type="project" value="InterPro"/>
</dbReference>
<comment type="cofactor">
    <cofactor evidence="9">
        <name>Mg(2+)</name>
        <dbReference type="ChEBI" id="CHEBI:18420"/>
    </cofactor>
</comment>
<evidence type="ECO:0000256" key="7">
    <source>
        <dbReference type="ARBA" id="ARBA00022842"/>
    </source>
</evidence>
<evidence type="ECO:0000256" key="4">
    <source>
        <dbReference type="ARBA" id="ARBA00022679"/>
    </source>
</evidence>
<dbReference type="GO" id="GO:0000175">
    <property type="term" value="F:3'-5'-RNA exonuclease activity"/>
    <property type="evidence" value="ECO:0007669"/>
    <property type="project" value="TreeGrafter"/>
</dbReference>
<dbReference type="CDD" id="cd11363">
    <property type="entry name" value="RNase_PH_PNPase_1"/>
    <property type="match status" value="1"/>
</dbReference>
<evidence type="ECO:0000256" key="5">
    <source>
        <dbReference type="ARBA" id="ARBA00022695"/>
    </source>
</evidence>
<accession>I0IPQ9</accession>
<feature type="binding site" evidence="9">
    <location>
        <position position="488"/>
    </location>
    <ligand>
        <name>Mg(2+)</name>
        <dbReference type="ChEBI" id="CHEBI:18420"/>
    </ligand>
</feature>
<evidence type="ECO:0000256" key="9">
    <source>
        <dbReference type="HAMAP-Rule" id="MF_01595"/>
    </source>
</evidence>
<dbReference type="InterPro" id="IPR036456">
    <property type="entry name" value="PNPase_PH_RNA-bd_sf"/>
</dbReference>
<dbReference type="FunFam" id="3.30.230.70:FF:000001">
    <property type="entry name" value="Polyribonucleotide nucleotidyltransferase"/>
    <property type="match status" value="1"/>
</dbReference>
<dbReference type="InterPro" id="IPR004087">
    <property type="entry name" value="KH_dom"/>
</dbReference>
<dbReference type="OrthoDB" id="9804305at2"/>
<dbReference type="Gene3D" id="2.40.50.140">
    <property type="entry name" value="Nucleic acid-binding proteins"/>
    <property type="match status" value="1"/>
</dbReference>
<dbReference type="GO" id="GO:0005829">
    <property type="term" value="C:cytosol"/>
    <property type="evidence" value="ECO:0007669"/>
    <property type="project" value="UniProtKB-ARBA"/>
</dbReference>
<gene>
    <name evidence="9" type="primary">pnp</name>
    <name evidence="11" type="ordered locus">LFE_1576</name>
</gene>
<dbReference type="InterPro" id="IPR001247">
    <property type="entry name" value="ExoRNase_PH_dom1"/>
</dbReference>
<dbReference type="EC" id="2.7.7.8" evidence="9"/>
<dbReference type="HOGENOM" id="CLU_004217_2_2_0"/>
<dbReference type="SMART" id="SM00322">
    <property type="entry name" value="KH"/>
    <property type="match status" value="1"/>
</dbReference>
<keyword evidence="6 9" id="KW-0479">Metal-binding</keyword>
<dbReference type="NCBIfam" id="TIGR03591">
    <property type="entry name" value="polynuc_phos"/>
    <property type="match status" value="1"/>
</dbReference>
<dbReference type="FunFam" id="2.40.50.140:FF:000023">
    <property type="entry name" value="Polyribonucleotide nucleotidyltransferase"/>
    <property type="match status" value="1"/>
</dbReference>
<evidence type="ECO:0000256" key="8">
    <source>
        <dbReference type="ARBA" id="ARBA00022884"/>
    </source>
</evidence>
<comment type="similarity">
    <text evidence="2 9">Belongs to the polyribonucleotide nucleotidyltransferase family.</text>
</comment>
<dbReference type="Pfam" id="PF03725">
    <property type="entry name" value="RNase_PH_C"/>
    <property type="match status" value="1"/>
</dbReference>
<dbReference type="SMART" id="SM00316">
    <property type="entry name" value="S1"/>
    <property type="match status" value="1"/>
</dbReference>
<dbReference type="CDD" id="cd11364">
    <property type="entry name" value="RNase_PH_PNPase_2"/>
    <property type="match status" value="1"/>
</dbReference>
<dbReference type="EMBL" id="AP012342">
    <property type="protein sequence ID" value="BAM07258.1"/>
    <property type="molecule type" value="Genomic_DNA"/>
</dbReference>
<dbReference type="Pfam" id="PF03726">
    <property type="entry name" value="PNPase"/>
    <property type="match status" value="1"/>
</dbReference>
<dbReference type="SUPFAM" id="SSF54791">
    <property type="entry name" value="Eukaryotic type KH-domain (KH-domain type I)"/>
    <property type="match status" value="1"/>
</dbReference>
<dbReference type="InterPro" id="IPR012162">
    <property type="entry name" value="PNPase"/>
</dbReference>
<dbReference type="eggNOG" id="COG1185">
    <property type="taxonomic scope" value="Bacteria"/>
</dbReference>
<keyword evidence="7 9" id="KW-0460">Magnesium</keyword>
<comment type="catalytic activity">
    <reaction evidence="9">
        <text>RNA(n+1) + phosphate = RNA(n) + a ribonucleoside 5'-diphosphate</text>
        <dbReference type="Rhea" id="RHEA:22096"/>
        <dbReference type="Rhea" id="RHEA-COMP:14527"/>
        <dbReference type="Rhea" id="RHEA-COMP:17342"/>
        <dbReference type="ChEBI" id="CHEBI:43474"/>
        <dbReference type="ChEBI" id="CHEBI:57930"/>
        <dbReference type="ChEBI" id="CHEBI:140395"/>
        <dbReference type="EC" id="2.7.7.8"/>
    </reaction>
</comment>
<dbReference type="Pfam" id="PF00013">
    <property type="entry name" value="KH_1"/>
    <property type="match status" value="1"/>
</dbReference>
<dbReference type="PANTHER" id="PTHR11252">
    <property type="entry name" value="POLYRIBONUCLEOTIDE NUCLEOTIDYLTRANSFERASE"/>
    <property type="match status" value="1"/>
</dbReference>
<evidence type="ECO:0000259" key="10">
    <source>
        <dbReference type="PROSITE" id="PS50126"/>
    </source>
</evidence>
<dbReference type="InterPro" id="IPR027408">
    <property type="entry name" value="PNPase/RNase_PH_dom_sf"/>
</dbReference>
<dbReference type="STRING" id="1162668.LFE_1576"/>
<keyword evidence="5 9" id="KW-0548">Nucleotidyltransferase</keyword>
<proteinExistence type="inferred from homology"/>
<evidence type="ECO:0000313" key="11">
    <source>
        <dbReference type="EMBL" id="BAM07258.1"/>
    </source>
</evidence>
<dbReference type="PANTHER" id="PTHR11252:SF0">
    <property type="entry name" value="POLYRIBONUCLEOTIDE NUCLEOTIDYLTRANSFERASE 1, MITOCHONDRIAL"/>
    <property type="match status" value="1"/>
</dbReference>
<dbReference type="Pfam" id="PF00575">
    <property type="entry name" value="S1"/>
    <property type="match status" value="1"/>
</dbReference>
<dbReference type="RefSeq" id="WP_014449743.1">
    <property type="nucleotide sequence ID" value="NC_017094.1"/>
</dbReference>
<dbReference type="SUPFAM" id="SSF50249">
    <property type="entry name" value="Nucleic acid-binding proteins"/>
    <property type="match status" value="1"/>
</dbReference>
<comment type="subcellular location">
    <subcellularLocation>
        <location evidence="1 9">Cytoplasm</location>
    </subcellularLocation>
</comment>
<dbReference type="Gene3D" id="3.30.230.70">
    <property type="entry name" value="GHMP Kinase, N-terminal domain"/>
    <property type="match status" value="2"/>
</dbReference>
<evidence type="ECO:0000256" key="2">
    <source>
        <dbReference type="ARBA" id="ARBA00007404"/>
    </source>
</evidence>
<dbReference type="PROSITE" id="PS50084">
    <property type="entry name" value="KH_TYPE_1"/>
    <property type="match status" value="1"/>
</dbReference>
<dbReference type="InterPro" id="IPR003029">
    <property type="entry name" value="S1_domain"/>
</dbReference>
<dbReference type="InterPro" id="IPR036612">
    <property type="entry name" value="KH_dom_type_1_sf"/>
</dbReference>
<dbReference type="InterPro" id="IPR036345">
    <property type="entry name" value="ExoRNase_PH_dom2_sf"/>
</dbReference>
<dbReference type="SUPFAM" id="SSF55666">
    <property type="entry name" value="Ribonuclease PH domain 2-like"/>
    <property type="match status" value="2"/>
</dbReference>
<dbReference type="FunFam" id="3.30.1370.10:FF:000001">
    <property type="entry name" value="Polyribonucleotide nucleotidyltransferase"/>
    <property type="match status" value="1"/>
</dbReference>
<dbReference type="CDD" id="cd04472">
    <property type="entry name" value="S1_PNPase"/>
    <property type="match status" value="1"/>
</dbReference>
<evidence type="ECO:0000313" key="12">
    <source>
        <dbReference type="Proteomes" id="UP000007382"/>
    </source>
</evidence>
<keyword evidence="4 9" id="KW-0808">Transferase</keyword>
<reference evidence="12" key="2">
    <citation type="submission" date="2012-03" db="EMBL/GenBank/DDBJ databases">
        <title>The complete genome sequence of the pioneer microbe on fresh volcanic deposit, Leptospirillum ferrooxidans strain C2-3.</title>
        <authorList>
            <person name="Fujimura R."/>
            <person name="Sato Y."/>
            <person name="Nishizawa T."/>
            <person name="Nanba K."/>
            <person name="Oshima K."/>
            <person name="Hattori M."/>
            <person name="Kamijo T."/>
            <person name="Ohta H."/>
        </authorList>
    </citation>
    <scope>NUCLEOTIDE SEQUENCE [LARGE SCALE GENOMIC DNA]</scope>
    <source>
        <strain evidence="12">C2-3</strain>
    </source>
</reference>
<dbReference type="GO" id="GO:0000287">
    <property type="term" value="F:magnesium ion binding"/>
    <property type="evidence" value="ECO:0007669"/>
    <property type="project" value="UniProtKB-UniRule"/>
</dbReference>
<dbReference type="KEGG" id="lfc:LFE_1576"/>
<organism evidence="11 12">
    <name type="scientific">Leptospirillum ferrooxidans (strain C2-3)</name>
    <dbReference type="NCBI Taxonomy" id="1162668"/>
    <lineage>
        <taxon>Bacteria</taxon>
        <taxon>Pseudomonadati</taxon>
        <taxon>Nitrospirota</taxon>
        <taxon>Nitrospiria</taxon>
        <taxon>Nitrospirales</taxon>
        <taxon>Nitrospiraceae</taxon>
        <taxon>Leptospirillum</taxon>
    </lineage>
</organism>
<keyword evidence="12" id="KW-1185">Reference proteome</keyword>
<keyword evidence="3 9" id="KW-0963">Cytoplasm</keyword>
<dbReference type="HAMAP" id="MF_01595">
    <property type="entry name" value="PNPase"/>
    <property type="match status" value="1"/>
</dbReference>
<dbReference type="InterPro" id="IPR015848">
    <property type="entry name" value="PNPase_PH_RNA-bd_bac/org-type"/>
</dbReference>
<evidence type="ECO:0000256" key="1">
    <source>
        <dbReference type="ARBA" id="ARBA00004496"/>
    </source>
</evidence>
<dbReference type="GO" id="GO:0004654">
    <property type="term" value="F:polyribonucleotide nucleotidyltransferase activity"/>
    <property type="evidence" value="ECO:0007669"/>
    <property type="project" value="UniProtKB-UniRule"/>
</dbReference>
<dbReference type="InterPro" id="IPR015847">
    <property type="entry name" value="ExoRNase_PH_dom2"/>
</dbReference>
<evidence type="ECO:0000256" key="3">
    <source>
        <dbReference type="ARBA" id="ARBA00022490"/>
    </source>
</evidence>
<dbReference type="CDD" id="cd02393">
    <property type="entry name" value="KH-I_PNPase"/>
    <property type="match status" value="1"/>
</dbReference>
<evidence type="ECO:0000256" key="6">
    <source>
        <dbReference type="ARBA" id="ARBA00022723"/>
    </source>
</evidence>
<dbReference type="PATRIC" id="fig|1162668.3.peg.1874"/>
<keyword evidence="8 9" id="KW-0694">RNA-binding</keyword>
<dbReference type="Pfam" id="PF01138">
    <property type="entry name" value="RNase_PH"/>
    <property type="match status" value="2"/>
</dbReference>
<name>I0IPQ9_LEPFC</name>
<dbReference type="Gene3D" id="3.30.1370.10">
    <property type="entry name" value="K Homology domain, type 1"/>
    <property type="match status" value="1"/>
</dbReference>
<comment type="function">
    <text evidence="9">Involved in mRNA degradation. Catalyzes the phosphorolysis of single-stranded polyribonucleotides processively in the 3'- to 5'-direction.</text>
</comment>
<dbReference type="SUPFAM" id="SSF46915">
    <property type="entry name" value="Polynucleotide phosphorylase/guanosine pentaphosphate synthase (PNPase/GPSI), domain 3"/>
    <property type="match status" value="1"/>
</dbReference>
<dbReference type="Proteomes" id="UP000007382">
    <property type="component" value="Chromosome"/>
</dbReference>
<reference evidence="11 12" key="1">
    <citation type="journal article" date="2012" name="J. Bacteriol.">
        <title>Complete Genome Sequence of Leptospirillum ferrooxidans Strain C2-3, Isolated from a Fresh Volcanic Ash Deposit on the Island of Miyake, Japan.</title>
        <authorList>
            <person name="Fujimura R."/>
            <person name="Sato Y."/>
            <person name="Nishizawa T."/>
            <person name="Oshima K."/>
            <person name="Kim S.-W."/>
            <person name="Hattori M."/>
            <person name="Kamijo T."/>
            <person name="Ohta H."/>
        </authorList>
    </citation>
    <scope>NUCLEOTIDE SEQUENCE [LARGE SCALE GENOMIC DNA]</scope>
    <source>
        <strain evidence="11 12">C2-3</strain>
    </source>
</reference>
<dbReference type="NCBIfam" id="NF008805">
    <property type="entry name" value="PRK11824.1"/>
    <property type="match status" value="1"/>
</dbReference>
<dbReference type="GO" id="GO:0006402">
    <property type="term" value="P:mRNA catabolic process"/>
    <property type="evidence" value="ECO:0007669"/>
    <property type="project" value="UniProtKB-UniRule"/>
</dbReference>
<dbReference type="AlphaFoldDB" id="I0IPQ9"/>
<dbReference type="SUPFAM" id="SSF54211">
    <property type="entry name" value="Ribosomal protein S5 domain 2-like"/>
    <property type="match status" value="2"/>
</dbReference>
<dbReference type="PROSITE" id="PS50126">
    <property type="entry name" value="S1"/>
    <property type="match status" value="1"/>
</dbReference>
<dbReference type="FunFam" id="3.30.230.70:FF:000002">
    <property type="entry name" value="Polyribonucleotide nucleotidyltransferase"/>
    <property type="match status" value="1"/>
</dbReference>
<feature type="domain" description="S1 motif" evidence="10">
    <location>
        <begin position="624"/>
        <end position="692"/>
    </location>
</feature>
<dbReference type="InterPro" id="IPR020568">
    <property type="entry name" value="Ribosomal_Su5_D2-typ_SF"/>
</dbReference>
<dbReference type="InterPro" id="IPR004088">
    <property type="entry name" value="KH_dom_type_1"/>
</dbReference>
<dbReference type="InterPro" id="IPR012340">
    <property type="entry name" value="NA-bd_OB-fold"/>
</dbReference>
<dbReference type="PIRSF" id="PIRSF005499">
    <property type="entry name" value="PNPase"/>
    <property type="match status" value="1"/>
</dbReference>
<feature type="binding site" evidence="9">
    <location>
        <position position="494"/>
    </location>
    <ligand>
        <name>Mg(2+)</name>
        <dbReference type="ChEBI" id="CHEBI:18420"/>
    </ligand>
</feature>
<dbReference type="GO" id="GO:0003723">
    <property type="term" value="F:RNA binding"/>
    <property type="evidence" value="ECO:0007669"/>
    <property type="project" value="UniProtKB-UniRule"/>
</dbReference>
<sequence length="710" mass="76637">MNPIIVNVSVGGKNIRLETGRMAKLAGGSATVWADGTVVLATAVSAKSMKPGIDFIPLTVDYQERAYAAGKIPGGFFKREGKPSEREVLNSRLIDRPIRPLLPEGYFYETQLVASVISIDKGGVADVMAVIAASTALYLSDVPFHSPIGAVRLALVDGNYIVNPTLEEQTKSQIDLVVAGTRDAIMMVEGQASEVSEDVFLKGIALAHEAILPIIEAQEKLRALAGREKRPIPANPIPMDTVAAIRERFGSELDQAMVLSGKQERQDAVDKIFSQVREVFLSGDVAPTPAQEKDLSNAIHEVERLTLREIVLEKKIRADGRGLTDIRPITIEVGLLPRTHGSALFTRGETQSLSVATLGTSDDEQRIDALEGEYTKRFMLHYNFPPFSVGEAKPMRGPGRREIGHGNLAERALRPVVPTKEAFPYSIRLVSDILESNGSSSMATVCGGTLAMMDAGVPIKAPVAGVAMGLIKEGDRVAILSDILGVEDHLGDMDFKVTGTLQGITAVQMDIKISGITLALMKEALEQARQGRLHILAKMNETLSATRDVMSPFAPRILTLKIKQDKIREVIGPGGKVIRGITEKTGAKIEIDDSGLIQIASVDESAAQRAVEMINQIVEEVEVGRIYLGKVKTIADYGAFVELFPGTTGLCHISQLADHRVEKVLDVVSEGDMILVKALEVDRQGKIRLSRKEAVSEVGDGREVRSGGGQ</sequence>
<protein>
    <recommendedName>
        <fullName evidence="9">Polyribonucleotide nucleotidyltransferase</fullName>
        <ecNumber evidence="9">2.7.7.8</ecNumber>
    </recommendedName>
    <alternativeName>
        <fullName evidence="9">Polynucleotide phosphorylase</fullName>
        <shortName evidence="9">PNPase</shortName>
    </alternativeName>
</protein>